<feature type="non-terminal residue" evidence="2">
    <location>
        <position position="1"/>
    </location>
</feature>
<dbReference type="EMBL" id="FJ502100">
    <property type="protein sequence ID" value="ACO51217.1"/>
    <property type="molecule type" value="mRNA"/>
</dbReference>
<feature type="compositionally biased region" description="Pro residues" evidence="1">
    <location>
        <begin position="56"/>
        <end position="65"/>
    </location>
</feature>
<dbReference type="AlphaFoldDB" id="C1JCI7"/>
<evidence type="ECO:0000256" key="1">
    <source>
        <dbReference type="SAM" id="MobiDB-lite"/>
    </source>
</evidence>
<accession>C1JCI7</accession>
<feature type="non-terminal residue" evidence="2">
    <location>
        <position position="73"/>
    </location>
</feature>
<proteinExistence type="evidence at transcript level"/>
<sequence length="73" mass="7795">YGSCCEDFDSTCRKKVARGDMFEVPEEDLTSSVTPTEESNVTVTTSLPLTTINPTPVSPTLPPDPDAVTCSGR</sequence>
<evidence type="ECO:0000313" key="2">
    <source>
        <dbReference type="EMBL" id="ACO51217.1"/>
    </source>
</evidence>
<name>C1JCI7_HYPNO</name>
<feature type="region of interest" description="Disordered" evidence="1">
    <location>
        <begin position="26"/>
        <end position="73"/>
    </location>
</feature>
<reference evidence="2" key="1">
    <citation type="submission" date="2008-12" db="EMBL/GenBank/DDBJ databases">
        <title>The effects of microcystin-LR on the gene expression profiles in liver of bighead carp (Aristichthys nobilis) injected i.v. with toxin.</title>
        <authorList>
            <person name="Li H."/>
            <person name="Xie P."/>
            <person name="Li G."/>
            <person name="Hao L."/>
            <person name="Xiong Q."/>
        </authorList>
    </citation>
    <scope>NUCLEOTIDE SEQUENCE</scope>
    <source>
        <tissue evidence="2">Liver</tissue>
    </source>
</reference>
<protein>
    <submittedName>
        <fullName evidence="2">Vitronectin b</fullName>
    </submittedName>
</protein>
<organism evidence="2">
    <name type="scientific">Hypophthalmichthys nobilis</name>
    <name type="common">Bighead carp</name>
    <name type="synonym">Aristichthys nobilis</name>
    <dbReference type="NCBI Taxonomy" id="7965"/>
    <lineage>
        <taxon>Eukaryota</taxon>
        <taxon>Metazoa</taxon>
        <taxon>Chordata</taxon>
        <taxon>Craniata</taxon>
        <taxon>Vertebrata</taxon>
        <taxon>Euteleostomi</taxon>
        <taxon>Actinopterygii</taxon>
        <taxon>Neopterygii</taxon>
        <taxon>Teleostei</taxon>
        <taxon>Ostariophysi</taxon>
        <taxon>Cypriniformes</taxon>
        <taxon>Xenocyprididae</taxon>
        <taxon>Xenocypridinae</taxon>
        <taxon>Hypophthalmichthys</taxon>
    </lineage>
</organism>
<feature type="compositionally biased region" description="Polar residues" evidence="1">
    <location>
        <begin position="30"/>
        <end position="53"/>
    </location>
</feature>